<dbReference type="EMBL" id="JAAAMV010000001">
    <property type="protein sequence ID" value="NBD22867.1"/>
    <property type="molecule type" value="Genomic_DNA"/>
</dbReference>
<dbReference type="Pfam" id="PF13558">
    <property type="entry name" value="SbcC_Walker_B"/>
    <property type="match status" value="1"/>
</dbReference>
<dbReference type="Proteomes" id="UP000665561">
    <property type="component" value="Unassembled WGS sequence"/>
</dbReference>
<comment type="caution">
    <text evidence="7">The sequence shown here is derived from an EMBL/GenBank/DDBJ whole genome shotgun (WGS) entry which is preliminary data.</text>
</comment>
<feature type="region of interest" description="Disordered" evidence="5">
    <location>
        <begin position="858"/>
        <end position="886"/>
    </location>
</feature>
<comment type="subunit">
    <text evidence="2">Heterodimer of SbcC and SbcD.</text>
</comment>
<dbReference type="SUPFAM" id="SSF52540">
    <property type="entry name" value="P-loop containing nucleoside triphosphate hydrolases"/>
    <property type="match status" value="1"/>
</dbReference>
<comment type="similarity">
    <text evidence="1">Belongs to the SMC family. SbcC subfamily.</text>
</comment>
<dbReference type="PANTHER" id="PTHR32114:SF2">
    <property type="entry name" value="ABC TRANSPORTER ABCH.3"/>
    <property type="match status" value="1"/>
</dbReference>
<dbReference type="PANTHER" id="PTHR32114">
    <property type="entry name" value="ABC TRANSPORTER ABCH.3"/>
    <property type="match status" value="1"/>
</dbReference>
<evidence type="ECO:0000256" key="3">
    <source>
        <dbReference type="ARBA" id="ARBA00013368"/>
    </source>
</evidence>
<accession>A0ABW9XJS8</accession>
<sequence>MKPIWLRLSGLQSYRETQEVDFERLCEAGVFGIFGPTGSGKSSILDAVTLALYGKVERAAGGTQGIMNQAEKTLAVAFTFDLAGAGERKRYRVERQFKRGGDVSVSNTLSRFVEVTEAGDVVIADKLADVTRCVETHIGLNMQDFTRAVVLPQGKFAEFLSLTGKDRRSMLQRLFHLERFGDGLALKLSQRMKAAEAALQEAAAEQLGLGDASAAAVDAAAARYREAAAAAANARAALAEAERLHAERVHVRERLLALREKEALHAKLQADAPRVAELERELQRLAAAERLLPALAAAGAAEAALRAAASRREAAVQAHAARLEAATAAAAAWTAAAAEAAAGEPRLALRLDQLAGAQRLEREAAELAADAAAVEQRAGEAAERQRAYGEQAAKAQEMLGRAAAKQAELRGELRTAELTAADRERRGTLTKRLQQFNQLSAQADAAQAELAAASERREQAKLAHGAIRTEQREAHAALRGQAEQLLPIRSLLAYITEKLHPLGAALPKWSERARRDQREQQRMELAAALAADLRDGEPCPVCGSYDHHGRHASQNEPAESADKLLQAWEELSGRHRQLQLELSPLQARAEAAAERLLETVQGADRHELPGAMDADSWPSAELLLREVAATAESALASRTQDLDPLEPAESAQHAEALEHFRRALDLVQELTDVNARQLAAGEKAAASARIRYAETERRLEQGASAYATQDALAGRAQGQYDQCRDALDRELAEWRAQIGGELRPQEAEEALQALDAREAAADELRTRLERSVTYIEETARTQQESGRLAQEAQLEAVQLAATLAGQRQQLAEKREQAAAITGGQSAVRLLQEAEQELAELRARTVLLTQRHEAAQQALQQASELRTGAAEAERAAADRHMEAAGERDAALARSPFGSADEATALEPMLGQQAAIADIVARHREEEQQLSAQVGLLRDQLGGRTLTEGEWEASADALRLHRAENDLCLQSAAKAERDLESLKGKQERWNALEAKRAEMDRLTGRLKSLQTVFRGNAFVEYVAEEQLIQVCRAASERLGFLTKRRYALEVDAGGGFVIRDDAGGGIRRPVSTLSGGETFLASLALALALSGQIQLRGKYPLQFFFLDEGFGTLDPELLDTVITALEKLHNETLAVGVISHVPELRARLPRRLIVTPSEPFGKGSSVELETM</sequence>
<gene>
    <name evidence="7" type="ORF">GT019_03170</name>
</gene>
<dbReference type="Pfam" id="PF13476">
    <property type="entry name" value="AAA_23"/>
    <property type="match status" value="1"/>
</dbReference>
<dbReference type="Gene3D" id="3.40.50.300">
    <property type="entry name" value="P-loop containing nucleotide triphosphate hydrolases"/>
    <property type="match status" value="2"/>
</dbReference>
<evidence type="ECO:0000256" key="4">
    <source>
        <dbReference type="SAM" id="Coils"/>
    </source>
</evidence>
<dbReference type="InterPro" id="IPR038729">
    <property type="entry name" value="Rad50/SbcC_AAA"/>
</dbReference>
<dbReference type="RefSeq" id="WP_161741076.1">
    <property type="nucleotide sequence ID" value="NZ_JAAAMV010000001.1"/>
</dbReference>
<reference evidence="7 8" key="1">
    <citation type="submission" date="2020-01" db="EMBL/GenBank/DDBJ databases">
        <title>Paenibacillus soybeanensis sp. nov. isolated from the nodules of soybean (Glycine max(L.) Merr).</title>
        <authorList>
            <person name="Wang H."/>
        </authorList>
    </citation>
    <scope>NUCLEOTIDE SEQUENCE [LARGE SCALE GENOMIC DNA]</scope>
    <source>
        <strain evidence="7 8">T1</strain>
    </source>
</reference>
<feature type="domain" description="Rad50/SbcC-type AAA" evidence="6">
    <location>
        <begin position="6"/>
        <end position="210"/>
    </location>
</feature>
<evidence type="ECO:0000256" key="2">
    <source>
        <dbReference type="ARBA" id="ARBA00011322"/>
    </source>
</evidence>
<name>A0ABW9XJS8_9BACL</name>
<keyword evidence="4" id="KW-0175">Coiled coil</keyword>
<keyword evidence="8" id="KW-1185">Reference proteome</keyword>
<feature type="coiled-coil region" evidence="4">
    <location>
        <begin position="185"/>
        <end position="261"/>
    </location>
</feature>
<evidence type="ECO:0000313" key="7">
    <source>
        <dbReference type="EMBL" id="NBD22867.1"/>
    </source>
</evidence>
<evidence type="ECO:0000256" key="5">
    <source>
        <dbReference type="SAM" id="MobiDB-lite"/>
    </source>
</evidence>
<evidence type="ECO:0000259" key="6">
    <source>
        <dbReference type="Pfam" id="PF13476"/>
    </source>
</evidence>
<evidence type="ECO:0000256" key="1">
    <source>
        <dbReference type="ARBA" id="ARBA00006930"/>
    </source>
</evidence>
<evidence type="ECO:0000313" key="8">
    <source>
        <dbReference type="Proteomes" id="UP000665561"/>
    </source>
</evidence>
<dbReference type="InterPro" id="IPR027417">
    <property type="entry name" value="P-loop_NTPase"/>
</dbReference>
<protein>
    <recommendedName>
        <fullName evidence="3">Nuclease SbcCD subunit C</fullName>
    </recommendedName>
</protein>
<proteinExistence type="inferred from homology"/>
<feature type="compositionally biased region" description="Basic and acidic residues" evidence="5">
    <location>
        <begin position="870"/>
        <end position="886"/>
    </location>
</feature>
<organism evidence="7 8">
    <name type="scientific">Paenibacillus glycinis</name>
    <dbReference type="NCBI Taxonomy" id="2697035"/>
    <lineage>
        <taxon>Bacteria</taxon>
        <taxon>Bacillati</taxon>
        <taxon>Bacillota</taxon>
        <taxon>Bacilli</taxon>
        <taxon>Bacillales</taxon>
        <taxon>Paenibacillaceae</taxon>
        <taxon>Paenibacillus</taxon>
    </lineage>
</organism>
<feature type="coiled-coil region" evidence="4">
    <location>
        <begin position="436"/>
        <end position="463"/>
    </location>
</feature>
<feature type="coiled-coil region" evidence="4">
    <location>
        <begin position="970"/>
        <end position="1010"/>
    </location>
</feature>